<reference evidence="2 3" key="1">
    <citation type="submission" date="2024-03" db="EMBL/GenBank/DDBJ databases">
        <title>Chitinophaga caseinilytica sp. nov., a casein hydrolysing bacterium isolated from forest soil.</title>
        <authorList>
            <person name="Lee D.S."/>
            <person name="Han D.M."/>
            <person name="Baek J.H."/>
            <person name="Choi D.G."/>
            <person name="Jeon J.H."/>
            <person name="Jeon C.O."/>
        </authorList>
    </citation>
    <scope>NUCLEOTIDE SEQUENCE [LARGE SCALE GENOMIC DNA]</scope>
    <source>
        <strain evidence="2 3">KACC 19118</strain>
    </source>
</reference>
<dbReference type="EMBL" id="CP150096">
    <property type="protein sequence ID" value="WZN47486.1"/>
    <property type="molecule type" value="Genomic_DNA"/>
</dbReference>
<protein>
    <submittedName>
        <fullName evidence="2">Uncharacterized protein</fullName>
    </submittedName>
</protein>
<feature type="transmembrane region" description="Helical" evidence="1">
    <location>
        <begin position="80"/>
        <end position="99"/>
    </location>
</feature>
<feature type="transmembrane region" description="Helical" evidence="1">
    <location>
        <begin position="50"/>
        <end position="68"/>
    </location>
</feature>
<keyword evidence="1" id="KW-0812">Transmembrane</keyword>
<keyword evidence="1" id="KW-0472">Membrane</keyword>
<proteinExistence type="predicted"/>
<evidence type="ECO:0000313" key="3">
    <source>
        <dbReference type="Proteomes" id="UP001449657"/>
    </source>
</evidence>
<evidence type="ECO:0000313" key="2">
    <source>
        <dbReference type="EMBL" id="WZN47486.1"/>
    </source>
</evidence>
<keyword evidence="1" id="KW-1133">Transmembrane helix</keyword>
<sequence>MRTVRNLPFFFRPHIQLLLLALACFAWGNFFASREAFITDWGTHWYWPHVYIYMIVVLIGETIIYRLVSRLLCWPWLSHIHVASMYFFAVVMWAIEVSGDVPGVSMGPVSHALQCFSEYFLLAGHLAFFAHISIGVFVGAKSAA</sequence>
<name>A0ABZ2Z9X0_9BACT</name>
<gene>
    <name evidence="2" type="ORF">WJU22_04775</name>
</gene>
<organism evidence="2 3">
    <name type="scientific">Chitinophaga caseinilytica</name>
    <dbReference type="NCBI Taxonomy" id="2267521"/>
    <lineage>
        <taxon>Bacteria</taxon>
        <taxon>Pseudomonadati</taxon>
        <taxon>Bacteroidota</taxon>
        <taxon>Chitinophagia</taxon>
        <taxon>Chitinophagales</taxon>
        <taxon>Chitinophagaceae</taxon>
        <taxon>Chitinophaga</taxon>
    </lineage>
</organism>
<accession>A0ABZ2Z9X0</accession>
<feature type="transmembrane region" description="Helical" evidence="1">
    <location>
        <begin position="119"/>
        <end position="140"/>
    </location>
</feature>
<dbReference type="Proteomes" id="UP001449657">
    <property type="component" value="Chromosome"/>
</dbReference>
<keyword evidence="3" id="KW-1185">Reference proteome</keyword>
<dbReference type="RefSeq" id="WP_341842121.1">
    <property type="nucleotide sequence ID" value="NZ_CP149792.1"/>
</dbReference>
<evidence type="ECO:0000256" key="1">
    <source>
        <dbReference type="SAM" id="Phobius"/>
    </source>
</evidence>
<dbReference type="PROSITE" id="PS51257">
    <property type="entry name" value="PROKAR_LIPOPROTEIN"/>
    <property type="match status" value="1"/>
</dbReference>